<comment type="caution">
    <text evidence="3">The sequence shown here is derived from an EMBL/GenBank/DDBJ whole genome shotgun (WGS) entry which is preliminary data.</text>
</comment>
<dbReference type="InterPro" id="IPR050557">
    <property type="entry name" value="RTX_toxin/Mannuronan_C5-epim"/>
</dbReference>
<evidence type="ECO:0000256" key="1">
    <source>
        <dbReference type="ARBA" id="ARBA00004613"/>
    </source>
</evidence>
<gene>
    <name evidence="3" type="ORF">A3D44_03290</name>
</gene>
<dbReference type="PRINTS" id="PR00313">
    <property type="entry name" value="CABNDNGRPT"/>
</dbReference>
<evidence type="ECO:0000313" key="3">
    <source>
        <dbReference type="EMBL" id="OGZ69573.1"/>
    </source>
</evidence>
<protein>
    <recommendedName>
        <fullName evidence="5">Peptidase M10 serralysin C-terminal domain-containing protein</fullName>
    </recommendedName>
</protein>
<comment type="subcellular location">
    <subcellularLocation>
        <location evidence="1">Secreted</location>
    </subcellularLocation>
</comment>
<proteinExistence type="predicted"/>
<dbReference type="PANTHER" id="PTHR38340">
    <property type="entry name" value="S-LAYER PROTEIN"/>
    <property type="match status" value="1"/>
</dbReference>
<dbReference type="InterPro" id="IPR001343">
    <property type="entry name" value="Hemolysn_Ca-bd"/>
</dbReference>
<dbReference type="EMBL" id="MHOT01000008">
    <property type="protein sequence ID" value="OGZ69573.1"/>
    <property type="molecule type" value="Genomic_DNA"/>
</dbReference>
<name>A0A1G2I468_9BACT</name>
<dbReference type="Gene3D" id="2.150.10.10">
    <property type="entry name" value="Serralysin-like metalloprotease, C-terminal"/>
    <property type="match status" value="1"/>
</dbReference>
<accession>A0A1G2I468</accession>
<keyword evidence="2" id="KW-0964">Secreted</keyword>
<sequence length="431" mass="46964">MVKFIRPVLESMEDRLVLSHNIDGLFGPGYYDLLGVGISVAQGGNNLIINLPRGSKAAAHRNPNYRGAQSNLFVSKIGQQGNLDLFEIIANGHALRLQADIDHIRVQGSPGGNTISFTSNVSEGTEVHGSNYRDLIQGGSGSDHLYGKNGNDILIGGGGDDALLGGGGNDLLVGGHGRDYLNGDSGSDRYVGQFNSVEGTKRNRRASWIPTDNPILDANGDVLENIRNIPGQERDSIINQIDFSPTQTPLLADRGGSGNQPSPRDLVFAELDFYDNIHAYDLFATRQGYEKRADGTFVPLLLQENMDLGGDLKQFRFEIMGMLDSNSQPTNDLNQAQRLILEVMGSYDQQVNGTIDINDLGMNTLAAEKIVPRLEPELIQVARRGDGQGNYVPDSTMRVNYHGPLAPTNLTNTQTMNTINQFVVLQYRQVP</sequence>
<dbReference type="InterPro" id="IPR011049">
    <property type="entry name" value="Serralysin-like_metalloprot_C"/>
</dbReference>
<evidence type="ECO:0000313" key="4">
    <source>
        <dbReference type="Proteomes" id="UP000178820"/>
    </source>
</evidence>
<organism evidence="3 4">
    <name type="scientific">Candidatus Staskawiczbacteria bacterium RIFCSPHIGHO2_02_FULL_42_22</name>
    <dbReference type="NCBI Taxonomy" id="1802207"/>
    <lineage>
        <taxon>Bacteria</taxon>
        <taxon>Candidatus Staskawicziibacteriota</taxon>
    </lineage>
</organism>
<dbReference type="Pfam" id="PF00353">
    <property type="entry name" value="HemolysinCabind"/>
    <property type="match status" value="1"/>
</dbReference>
<dbReference type="GO" id="GO:0005509">
    <property type="term" value="F:calcium ion binding"/>
    <property type="evidence" value="ECO:0007669"/>
    <property type="project" value="InterPro"/>
</dbReference>
<dbReference type="Proteomes" id="UP000178820">
    <property type="component" value="Unassembled WGS sequence"/>
</dbReference>
<reference evidence="3 4" key="1">
    <citation type="journal article" date="2016" name="Nat. Commun.">
        <title>Thousands of microbial genomes shed light on interconnected biogeochemical processes in an aquifer system.</title>
        <authorList>
            <person name="Anantharaman K."/>
            <person name="Brown C.T."/>
            <person name="Hug L.A."/>
            <person name="Sharon I."/>
            <person name="Castelle C.J."/>
            <person name="Probst A.J."/>
            <person name="Thomas B.C."/>
            <person name="Singh A."/>
            <person name="Wilkins M.J."/>
            <person name="Karaoz U."/>
            <person name="Brodie E.L."/>
            <person name="Williams K.H."/>
            <person name="Hubbard S.S."/>
            <person name="Banfield J.F."/>
        </authorList>
    </citation>
    <scope>NUCLEOTIDE SEQUENCE [LARGE SCALE GENOMIC DNA]</scope>
</reference>
<dbReference type="SUPFAM" id="SSF51120">
    <property type="entry name" value="beta-Roll"/>
    <property type="match status" value="1"/>
</dbReference>
<dbReference type="AlphaFoldDB" id="A0A1G2I468"/>
<dbReference type="STRING" id="1802207.A3D44_03290"/>
<dbReference type="PANTHER" id="PTHR38340:SF1">
    <property type="entry name" value="S-LAYER PROTEIN"/>
    <property type="match status" value="1"/>
</dbReference>
<evidence type="ECO:0008006" key="5">
    <source>
        <dbReference type="Google" id="ProtNLM"/>
    </source>
</evidence>
<dbReference type="GO" id="GO:0005576">
    <property type="term" value="C:extracellular region"/>
    <property type="evidence" value="ECO:0007669"/>
    <property type="project" value="UniProtKB-SubCell"/>
</dbReference>
<dbReference type="InterPro" id="IPR018511">
    <property type="entry name" value="Hemolysin-typ_Ca-bd_CS"/>
</dbReference>
<dbReference type="PROSITE" id="PS00330">
    <property type="entry name" value="HEMOLYSIN_CALCIUM"/>
    <property type="match status" value="2"/>
</dbReference>
<evidence type="ECO:0000256" key="2">
    <source>
        <dbReference type="ARBA" id="ARBA00022525"/>
    </source>
</evidence>